<evidence type="ECO:0000313" key="2">
    <source>
        <dbReference type="EMBL" id="KAJ4457676.1"/>
    </source>
</evidence>
<dbReference type="EMBL" id="JAPMOS010000042">
    <property type="protein sequence ID" value="KAJ4457676.1"/>
    <property type="molecule type" value="Genomic_DNA"/>
</dbReference>
<feature type="coiled-coil region" evidence="1">
    <location>
        <begin position="30"/>
        <end position="103"/>
    </location>
</feature>
<dbReference type="Proteomes" id="UP001141327">
    <property type="component" value="Unassembled WGS sequence"/>
</dbReference>
<gene>
    <name evidence="2" type="ORF">PAPYR_6818</name>
</gene>
<evidence type="ECO:0000256" key="1">
    <source>
        <dbReference type="SAM" id="Coils"/>
    </source>
</evidence>
<evidence type="ECO:0008006" key="4">
    <source>
        <dbReference type="Google" id="ProtNLM"/>
    </source>
</evidence>
<comment type="caution">
    <text evidence="2">The sequence shown here is derived from an EMBL/GenBank/DDBJ whole genome shotgun (WGS) entry which is preliminary data.</text>
</comment>
<protein>
    <recommendedName>
        <fullName evidence="4">Cilia- and flagella-associated protein 157</fullName>
    </recommendedName>
</protein>
<reference evidence="2" key="1">
    <citation type="journal article" date="2022" name="bioRxiv">
        <title>Genomics of Preaxostyla Flagellates Illuminates Evolutionary Transitions and the Path Towards Mitochondrial Loss.</title>
        <authorList>
            <person name="Novak L.V.F."/>
            <person name="Treitli S.C."/>
            <person name="Pyrih J."/>
            <person name="Halakuc P."/>
            <person name="Pipaliya S.V."/>
            <person name="Vacek V."/>
            <person name="Brzon O."/>
            <person name="Soukal P."/>
            <person name="Eme L."/>
            <person name="Dacks J.B."/>
            <person name="Karnkowska A."/>
            <person name="Elias M."/>
            <person name="Hampl V."/>
        </authorList>
    </citation>
    <scope>NUCLEOTIDE SEQUENCE</scope>
    <source>
        <strain evidence="2">RCP-MX</strain>
    </source>
</reference>
<keyword evidence="1" id="KW-0175">Coiled coil</keyword>
<evidence type="ECO:0000313" key="3">
    <source>
        <dbReference type="Proteomes" id="UP001141327"/>
    </source>
</evidence>
<name>A0ABQ8UEL0_9EUKA</name>
<keyword evidence="3" id="KW-1185">Reference proteome</keyword>
<organism evidence="2 3">
    <name type="scientific">Paratrimastix pyriformis</name>
    <dbReference type="NCBI Taxonomy" id="342808"/>
    <lineage>
        <taxon>Eukaryota</taxon>
        <taxon>Metamonada</taxon>
        <taxon>Preaxostyla</taxon>
        <taxon>Paratrimastigidae</taxon>
        <taxon>Paratrimastix</taxon>
    </lineage>
</organism>
<proteinExistence type="predicted"/>
<accession>A0ABQ8UEL0</accession>
<sequence length="506" mass="54145">MTDSPALDLEQLLAKKPAQVTPDPIAISELREKEQRIAFLCEQIKILQRQQIDERRDSELLINKVLALETEVQRHYDRYTSEVDSLKQEVAHLKRALADGEGREETLKKALREVETRRLEDAATTQSTTISPQQLEARLAQQRLSLESMHATHLAAEVQRARAEAQGDTQALRDCLLAEARAQSRSELEAEYGRVQDEGRRVGGLQRRMAVVAWRTLGAMEQVVIGKGARLPDSLGPAPSDPEALGGEAEVEQMEARLEAIMGLLTTGHHDAPVPAQPPQARPPRHGRARVAIWQGGSLASQGIAGVVPRGCPALAIHRQAAAAIRGSSGGPVSVSSPLPAHLRSPGLSLLAPATIPSLAGSGSPQASPSGARAGRVGSTSAVVKAVSALAATMVATRATARLVGLLAQDGETLNELRLLEAPQALVEALTLSCLAYADPAPPLPPRAAALAARQQPTRQDVEDGVALGALGALRLLAQMPEGEKVRSTIIRPFSPIRHHQMTYMR</sequence>